<dbReference type="InterPro" id="IPR009057">
    <property type="entry name" value="Homeodomain-like_sf"/>
</dbReference>
<keyword evidence="7" id="KW-1185">Reference proteome</keyword>
<dbReference type="PROSITE" id="PS50977">
    <property type="entry name" value="HTH_TETR_2"/>
    <property type="match status" value="1"/>
</dbReference>
<protein>
    <submittedName>
        <fullName evidence="6">TetR/AcrR family transcriptional regulator</fullName>
    </submittedName>
</protein>
<keyword evidence="1" id="KW-0805">Transcription regulation</keyword>
<gene>
    <name evidence="6" type="ORF">M5I08_04975</name>
</gene>
<dbReference type="RefSeq" id="WP_249763132.1">
    <property type="nucleotide sequence ID" value="NZ_CP097320.1"/>
</dbReference>
<dbReference type="SUPFAM" id="SSF48498">
    <property type="entry name" value="Tetracyclin repressor-like, C-terminal domain"/>
    <property type="match status" value="1"/>
</dbReference>
<organism evidence="6 7">
    <name type="scientific">Candidatus Mycobacterium methanotrophicum</name>
    <dbReference type="NCBI Taxonomy" id="2943498"/>
    <lineage>
        <taxon>Bacteria</taxon>
        <taxon>Bacillati</taxon>
        <taxon>Actinomycetota</taxon>
        <taxon>Actinomycetes</taxon>
        <taxon>Mycobacteriales</taxon>
        <taxon>Mycobacteriaceae</taxon>
        <taxon>Mycobacterium</taxon>
    </lineage>
</organism>
<name>A0ABY4QN90_9MYCO</name>
<feature type="domain" description="HTH tetR-type" evidence="5">
    <location>
        <begin position="67"/>
        <end position="127"/>
    </location>
</feature>
<evidence type="ECO:0000256" key="1">
    <source>
        <dbReference type="ARBA" id="ARBA00023015"/>
    </source>
</evidence>
<evidence type="ECO:0000256" key="2">
    <source>
        <dbReference type="ARBA" id="ARBA00023125"/>
    </source>
</evidence>
<evidence type="ECO:0000313" key="6">
    <source>
        <dbReference type="EMBL" id="UQX11783.1"/>
    </source>
</evidence>
<dbReference type="InterPro" id="IPR036271">
    <property type="entry name" value="Tet_transcr_reg_TetR-rel_C_sf"/>
</dbReference>
<dbReference type="Gene3D" id="1.10.357.10">
    <property type="entry name" value="Tetracycline Repressor, domain 2"/>
    <property type="match status" value="1"/>
</dbReference>
<dbReference type="InterPro" id="IPR050109">
    <property type="entry name" value="HTH-type_TetR-like_transc_reg"/>
</dbReference>
<keyword evidence="3" id="KW-0804">Transcription</keyword>
<sequence length="310" mass="32926">MKSDAMSSAPPTPAISRRYTGVSAAMSVLRDWNQWSACVKITVVIPRQEHNCCYGIMSMMPSTDTSLSARNRLVAAALAVLERDGPAAIQARTLAGEIGASTMAVYTHFGGMPKVIEAVMREGLARFAEHTRGVPQTEDPMADLIAGGLAYGEFAMQNPQLYRLLFGLSDLAAVHKLSGDGATPWHLAEGVDALSVLVSAVERVIEAGRIRPQEPTPAATQILSATHGFVLLAMTGFIDSQGLQDVMAPLAINLMVGLGDTRRRAKRSLAAAITARASLGYQRCPYLASQHGDSARGRFGQRGEIGCGCA</sequence>
<evidence type="ECO:0000256" key="3">
    <source>
        <dbReference type="ARBA" id="ARBA00023163"/>
    </source>
</evidence>
<keyword evidence="2 4" id="KW-0238">DNA-binding</keyword>
<evidence type="ECO:0000313" key="7">
    <source>
        <dbReference type="Proteomes" id="UP001056610"/>
    </source>
</evidence>
<evidence type="ECO:0000259" key="5">
    <source>
        <dbReference type="PROSITE" id="PS50977"/>
    </source>
</evidence>
<dbReference type="Proteomes" id="UP001056610">
    <property type="component" value="Chromosome"/>
</dbReference>
<evidence type="ECO:0000256" key="4">
    <source>
        <dbReference type="PROSITE-ProRule" id="PRU00335"/>
    </source>
</evidence>
<dbReference type="SUPFAM" id="SSF46689">
    <property type="entry name" value="Homeodomain-like"/>
    <property type="match status" value="1"/>
</dbReference>
<proteinExistence type="predicted"/>
<dbReference type="InterPro" id="IPR025996">
    <property type="entry name" value="MT1864/Rv1816-like_C"/>
</dbReference>
<dbReference type="PANTHER" id="PTHR30055:SF234">
    <property type="entry name" value="HTH-TYPE TRANSCRIPTIONAL REGULATOR BETI"/>
    <property type="match status" value="1"/>
</dbReference>
<dbReference type="EMBL" id="CP097320">
    <property type="protein sequence ID" value="UQX11783.1"/>
    <property type="molecule type" value="Genomic_DNA"/>
</dbReference>
<accession>A0ABY4QN90</accession>
<dbReference type="PANTHER" id="PTHR30055">
    <property type="entry name" value="HTH-TYPE TRANSCRIPTIONAL REGULATOR RUTR"/>
    <property type="match status" value="1"/>
</dbReference>
<reference evidence="6" key="1">
    <citation type="submission" date="2022-05" db="EMBL/GenBank/DDBJ databases">
        <title>A methanotrophic Mycobacterium dominates a cave microbial ecosystem.</title>
        <authorList>
            <person name="Van Spanning R.J.M."/>
            <person name="Guan Q."/>
            <person name="Melkonian C."/>
            <person name="Gallant J."/>
            <person name="Polerecky L."/>
            <person name="Flot J.-F."/>
            <person name="Brandt B.W."/>
            <person name="Braster M."/>
            <person name="Iturbe Espinoza P."/>
            <person name="Aerts J."/>
            <person name="Meima-Franke M."/>
            <person name="Piersma S.R."/>
            <person name="Bunduc C."/>
            <person name="Ummels R."/>
            <person name="Pain A."/>
            <person name="Fleming E.J."/>
            <person name="van der Wel N."/>
            <person name="Gherman V.D."/>
            <person name="Sarbu S.M."/>
            <person name="Bodelier P.L.E."/>
            <person name="Bitter W."/>
        </authorList>
    </citation>
    <scope>NUCLEOTIDE SEQUENCE</scope>
    <source>
        <strain evidence="6">Sulfur Cave</strain>
    </source>
</reference>
<feature type="DNA-binding region" description="H-T-H motif" evidence="4">
    <location>
        <begin position="90"/>
        <end position="109"/>
    </location>
</feature>
<dbReference type="InterPro" id="IPR001647">
    <property type="entry name" value="HTH_TetR"/>
</dbReference>
<dbReference type="Pfam" id="PF13305">
    <property type="entry name" value="TetR_C_33"/>
    <property type="match status" value="1"/>
</dbReference>